<organism evidence="2 3">
    <name type="scientific">Bodo saltans</name>
    <name type="common">Flagellated protozoan</name>
    <dbReference type="NCBI Taxonomy" id="75058"/>
    <lineage>
        <taxon>Eukaryota</taxon>
        <taxon>Discoba</taxon>
        <taxon>Euglenozoa</taxon>
        <taxon>Kinetoplastea</taxon>
        <taxon>Metakinetoplastina</taxon>
        <taxon>Eubodonida</taxon>
        <taxon>Bodonidae</taxon>
        <taxon>Bodo</taxon>
    </lineage>
</organism>
<feature type="compositionally biased region" description="Polar residues" evidence="1">
    <location>
        <begin position="1"/>
        <end position="10"/>
    </location>
</feature>
<feature type="non-terminal residue" evidence="2">
    <location>
        <position position="1"/>
    </location>
</feature>
<sequence length="259" mass="28619">SQQVSYNPSQYAAPGSRGGTAESQNSNATYRGSYAHHQLAGQLDDDEDYPQMDYGQPSKVSKSLASRVAKSKKPEWNSEFSEEAAEVREAPPVQSARVAPKPVAKRRPEWNDDGDVNYSEPEPPVAPKSAPKPANAQRAPAARSRFDEEEVTTPLDRAFPSRQKKPDQQASQSQQQRQQQQEQPPQSSARHAAVPANRRVPLVATRGGKAPPPIPEPTGPMEQLLLLHLLKNAYFLLRFAVKLLRDRLQLCSLGELLTL</sequence>
<evidence type="ECO:0000313" key="3">
    <source>
        <dbReference type="Proteomes" id="UP000051952"/>
    </source>
</evidence>
<dbReference type="VEuPathDB" id="TriTrypDB:BSAL_80110"/>
<proteinExistence type="predicted"/>
<dbReference type="Proteomes" id="UP000051952">
    <property type="component" value="Unassembled WGS sequence"/>
</dbReference>
<dbReference type="AlphaFoldDB" id="A0A0S4J0Q8"/>
<reference evidence="3" key="1">
    <citation type="submission" date="2015-09" db="EMBL/GenBank/DDBJ databases">
        <authorList>
            <consortium name="Pathogen Informatics"/>
        </authorList>
    </citation>
    <scope>NUCLEOTIDE SEQUENCE [LARGE SCALE GENOMIC DNA]</scope>
    <source>
        <strain evidence="3">Lake Konstanz</strain>
    </source>
</reference>
<protein>
    <submittedName>
        <fullName evidence="2">Uncharacterized protein</fullName>
    </submittedName>
</protein>
<feature type="region of interest" description="Disordered" evidence="1">
    <location>
        <begin position="1"/>
        <end position="216"/>
    </location>
</feature>
<gene>
    <name evidence="2" type="ORF">BSAL_80110</name>
</gene>
<accession>A0A0S4J0Q8</accession>
<evidence type="ECO:0000313" key="2">
    <source>
        <dbReference type="EMBL" id="CUG48842.1"/>
    </source>
</evidence>
<keyword evidence="3" id="KW-1185">Reference proteome</keyword>
<feature type="compositionally biased region" description="Low complexity" evidence="1">
    <location>
        <begin position="168"/>
        <end position="190"/>
    </location>
</feature>
<dbReference type="EMBL" id="CYKH01000838">
    <property type="protein sequence ID" value="CUG48842.1"/>
    <property type="molecule type" value="Genomic_DNA"/>
</dbReference>
<name>A0A0S4J0Q8_BODSA</name>
<evidence type="ECO:0000256" key="1">
    <source>
        <dbReference type="SAM" id="MobiDB-lite"/>
    </source>
</evidence>
<feature type="compositionally biased region" description="Polar residues" evidence="1">
    <location>
        <begin position="21"/>
        <end position="30"/>
    </location>
</feature>